<evidence type="ECO:0000256" key="10">
    <source>
        <dbReference type="ARBA" id="ARBA00022829"/>
    </source>
</evidence>
<feature type="coiled-coil region" evidence="19">
    <location>
        <begin position="232"/>
        <end position="259"/>
    </location>
</feature>
<dbReference type="InterPro" id="IPR013966">
    <property type="entry name" value="Spc34"/>
</dbReference>
<evidence type="ECO:0000256" key="4">
    <source>
        <dbReference type="ARBA" id="ARBA00008491"/>
    </source>
</evidence>
<feature type="region of interest" description="Disordered" evidence="20">
    <location>
        <begin position="57"/>
        <end position="103"/>
    </location>
</feature>
<keyword evidence="11" id="KW-0995">Kinetochore</keyword>
<keyword evidence="22" id="KW-1185">Reference proteome</keyword>
<evidence type="ECO:0000256" key="7">
    <source>
        <dbReference type="ARBA" id="ARBA00022618"/>
    </source>
</evidence>
<feature type="compositionally biased region" description="Low complexity" evidence="20">
    <location>
        <begin position="58"/>
        <end position="68"/>
    </location>
</feature>
<comment type="similarity">
    <text evidence="4">Belongs to the DASH complex SPC34 family.</text>
</comment>
<dbReference type="GO" id="GO:0042729">
    <property type="term" value="C:DASH complex"/>
    <property type="evidence" value="ECO:0007669"/>
    <property type="project" value="InterPro"/>
</dbReference>
<evidence type="ECO:0000313" key="22">
    <source>
        <dbReference type="Proteomes" id="UP000091918"/>
    </source>
</evidence>
<evidence type="ECO:0000256" key="8">
    <source>
        <dbReference type="ARBA" id="ARBA00022701"/>
    </source>
</evidence>
<comment type="caution">
    <text evidence="21">The sequence shown here is derived from an EMBL/GenBank/DDBJ whole genome shotgun (WGS) entry which is preliminary data.</text>
</comment>
<dbReference type="GO" id="GO:0008608">
    <property type="term" value="P:attachment of spindle microtubules to kinetochore"/>
    <property type="evidence" value="ECO:0007669"/>
    <property type="project" value="InterPro"/>
</dbReference>
<name>A0A1B7NU71_9EURO</name>
<evidence type="ECO:0000256" key="13">
    <source>
        <dbReference type="ARBA" id="ARBA00023212"/>
    </source>
</evidence>
<evidence type="ECO:0000256" key="3">
    <source>
        <dbReference type="ARBA" id="ARBA00004629"/>
    </source>
</evidence>
<organism evidence="21 22">
    <name type="scientific">Emergomyces africanus</name>
    <dbReference type="NCBI Taxonomy" id="1955775"/>
    <lineage>
        <taxon>Eukaryota</taxon>
        <taxon>Fungi</taxon>
        <taxon>Dikarya</taxon>
        <taxon>Ascomycota</taxon>
        <taxon>Pezizomycotina</taxon>
        <taxon>Eurotiomycetes</taxon>
        <taxon>Eurotiomycetidae</taxon>
        <taxon>Onygenales</taxon>
        <taxon>Ajellomycetaceae</taxon>
        <taxon>Emergomyces</taxon>
    </lineage>
</organism>
<evidence type="ECO:0000256" key="17">
    <source>
        <dbReference type="ARBA" id="ARBA00044112"/>
    </source>
</evidence>
<evidence type="ECO:0000256" key="1">
    <source>
        <dbReference type="ARBA" id="ARBA00004123"/>
    </source>
</evidence>
<evidence type="ECO:0000256" key="5">
    <source>
        <dbReference type="ARBA" id="ARBA00022454"/>
    </source>
</evidence>
<keyword evidence="6" id="KW-0963">Cytoplasm</keyword>
<keyword evidence="9" id="KW-0498">Mitosis</keyword>
<reference evidence="21 22" key="1">
    <citation type="submission" date="2015-07" db="EMBL/GenBank/DDBJ databases">
        <title>Emmonsia species relationships and genome sequence.</title>
        <authorList>
            <person name="Cuomo C.A."/>
            <person name="Schwartz I.S."/>
            <person name="Kenyon C."/>
            <person name="de Hoog G.S."/>
            <person name="Govender N.P."/>
            <person name="Botha A."/>
            <person name="Moreno L."/>
            <person name="de Vries M."/>
            <person name="Munoz J.F."/>
            <person name="Stielow J.B."/>
        </authorList>
    </citation>
    <scope>NUCLEOTIDE SEQUENCE [LARGE SCALE GENOMIC DNA]</scope>
    <source>
        <strain evidence="21 22">CBS 136260</strain>
    </source>
</reference>
<evidence type="ECO:0000256" key="18">
    <source>
        <dbReference type="ARBA" id="ARBA00044346"/>
    </source>
</evidence>
<dbReference type="GO" id="GO:0005876">
    <property type="term" value="C:spindle microtubule"/>
    <property type="evidence" value="ECO:0007669"/>
    <property type="project" value="InterPro"/>
</dbReference>
<keyword evidence="7" id="KW-0132">Cell division</keyword>
<evidence type="ECO:0000256" key="2">
    <source>
        <dbReference type="ARBA" id="ARBA00004186"/>
    </source>
</evidence>
<evidence type="ECO:0000256" key="11">
    <source>
        <dbReference type="ARBA" id="ARBA00022838"/>
    </source>
</evidence>
<sequence>MSLLESHLEQISLSAAAIADLPFPPPKIFVNAMLRSHDITTLIRDTEPHERALFTIDPAASSSAPSSSYLKNSQRRATRRATTAASAFPDLGPPGGGDGGSMASRIYAAKHNKNQSAVAQVLGGDMVDEIKKSRGEVNIEVLLKGAEMLCNVYPIPGAQEQISSLRHRHELLSSSIAHLESRIAEQSAQLRRMNRSQDYPGDYDMTTETVDMESAVTTTATETVPDVTEEDLQRELLEIRELEGRKRRLEERVTGMERDLGGLMR</sequence>
<dbReference type="AlphaFoldDB" id="A0A1B7NU71"/>
<evidence type="ECO:0000256" key="6">
    <source>
        <dbReference type="ARBA" id="ARBA00022490"/>
    </source>
</evidence>
<evidence type="ECO:0000256" key="12">
    <source>
        <dbReference type="ARBA" id="ARBA00023054"/>
    </source>
</evidence>
<evidence type="ECO:0000256" key="19">
    <source>
        <dbReference type="SAM" id="Coils"/>
    </source>
</evidence>
<dbReference type="Pfam" id="PF08657">
    <property type="entry name" value="DASH_Spc34"/>
    <property type="match status" value="2"/>
</dbReference>
<dbReference type="GO" id="GO:0051301">
    <property type="term" value="P:cell division"/>
    <property type="evidence" value="ECO:0007669"/>
    <property type="project" value="UniProtKB-KW"/>
</dbReference>
<evidence type="ECO:0000256" key="9">
    <source>
        <dbReference type="ARBA" id="ARBA00022776"/>
    </source>
</evidence>
<dbReference type="OrthoDB" id="10016597at2759"/>
<gene>
    <name evidence="21" type="ORF">ACJ72_05333</name>
</gene>
<evidence type="ECO:0000256" key="16">
    <source>
        <dbReference type="ARBA" id="ARBA00023328"/>
    </source>
</evidence>
<proteinExistence type="inferred from homology"/>
<evidence type="ECO:0000256" key="15">
    <source>
        <dbReference type="ARBA" id="ARBA00023306"/>
    </source>
</evidence>
<keyword evidence="15" id="KW-0131">Cell cycle</keyword>
<accession>A0A1B7NU71</accession>
<keyword evidence="14" id="KW-0539">Nucleus</keyword>
<protein>
    <recommendedName>
        <fullName evidence="17">DASH complex subunit SPC34</fullName>
    </recommendedName>
    <alternativeName>
        <fullName evidence="18">Outer kinetochore protein SPC34</fullName>
    </alternativeName>
</protein>
<keyword evidence="13" id="KW-0206">Cytoskeleton</keyword>
<dbReference type="EMBL" id="LGUA01000730">
    <property type="protein sequence ID" value="OAX80336.1"/>
    <property type="molecule type" value="Genomic_DNA"/>
</dbReference>
<keyword evidence="5" id="KW-0158">Chromosome</keyword>
<keyword evidence="8" id="KW-0493">Microtubule</keyword>
<keyword evidence="12 19" id="KW-0175">Coiled coil</keyword>
<keyword evidence="10" id="KW-0159">Chromosome partition</keyword>
<dbReference type="Proteomes" id="UP000091918">
    <property type="component" value="Unassembled WGS sequence"/>
</dbReference>
<evidence type="ECO:0000256" key="20">
    <source>
        <dbReference type="SAM" id="MobiDB-lite"/>
    </source>
</evidence>
<evidence type="ECO:0000313" key="21">
    <source>
        <dbReference type="EMBL" id="OAX80336.1"/>
    </source>
</evidence>
<keyword evidence="16" id="KW-0137">Centromere</keyword>
<comment type="subcellular location">
    <subcellularLocation>
        <location evidence="3">Chromosome</location>
        <location evidence="3">Centromere</location>
        <location evidence="3">Kinetochore</location>
    </subcellularLocation>
    <subcellularLocation>
        <location evidence="2">Cytoplasm</location>
        <location evidence="2">Cytoskeleton</location>
        <location evidence="2">Spindle</location>
    </subcellularLocation>
    <subcellularLocation>
        <location evidence="1">Nucleus</location>
    </subcellularLocation>
</comment>
<evidence type="ECO:0000256" key="14">
    <source>
        <dbReference type="ARBA" id="ARBA00023242"/>
    </source>
</evidence>